<dbReference type="Gene3D" id="3.40.50.300">
    <property type="entry name" value="P-loop containing nucleotide triphosphate hydrolases"/>
    <property type="match status" value="2"/>
</dbReference>
<dbReference type="GO" id="GO:0006270">
    <property type="term" value="P:DNA replication initiation"/>
    <property type="evidence" value="ECO:0007669"/>
    <property type="project" value="TreeGrafter"/>
</dbReference>
<reference evidence="8 11" key="3">
    <citation type="journal article" date="2018" name="Emerg. Microbes Infect.">
        <title>Phenotypic and molecular analysis of nontypeable Group B streptococci: identification of cps2a and hybrid cps2a/cps5 Group B streptococcal capsule gene clusters.</title>
        <authorList>
            <person name="Alhhazmi A."/>
            <person name="Tyrrell G.J."/>
        </authorList>
    </citation>
    <scope>NUCLEOTIDE SEQUENCE [LARGE SCALE GENOMIC DNA]</scope>
    <source>
        <strain evidence="8 11">PLGBS17</strain>
    </source>
</reference>
<dbReference type="InterPro" id="IPR011545">
    <property type="entry name" value="DEAD/DEAH_box_helicase_dom"/>
</dbReference>
<dbReference type="Proteomes" id="UP000093122">
    <property type="component" value="Unassembled WGS sequence"/>
</dbReference>
<evidence type="ECO:0000259" key="4">
    <source>
        <dbReference type="PROSITE" id="PS51192"/>
    </source>
</evidence>
<dbReference type="OMA" id="LSRDFSC"/>
<sequence length="429" mass="48761">MENYLGRLWTKAQLSEQLRKIAISLPSFIKKGSDYICTRCSSSVAKNCQLPTGNYYCRECIVFGRVTSNENLYYFPQKTFSKTNSLKWKGELTPYQNEVSEELLKGISSKENLLVHAVTGAGKTEMIYHSVAKVIDTGGSVCIASPRIDVCLELYKRLSNDFRCAITLMHGESPSYQRSPLTIATTHQLLKFYHAFDLLIVDEVDAFPYVDNPILYQGVKQALKENGTSIFLTATSTTELERKVARKELKKLHLARRFHANPLVIPEMVWVSGIQKSLQTQKLPPKLYQLINKQRQTRYPLLLFFPHISEGQVFTEILRQAFPMEKIGFVSSKSTSRLKLVQDFRDNKLSILVSTTILERGVTFPSVDVFVIQANHHLFTKSSLVQISGRVGRALERPEGLLYFLHDGKSKSMHQAIKEIKNMNHIGGF</sequence>
<dbReference type="PANTHER" id="PTHR30580:SF1">
    <property type="entry name" value="COMF OPERON PROTEIN 1"/>
    <property type="match status" value="1"/>
</dbReference>
<evidence type="ECO:0000313" key="8">
    <source>
        <dbReference type="EMBL" id="RDY80423.1"/>
    </source>
</evidence>
<reference evidence="6 9" key="1">
    <citation type="journal article" date="2015" name="PLoS ONE">
        <title>Genomic analysis reveals the molecular basis for capsule loss in the group B streptococcus population.</title>
        <authorList>
            <consortium name="DEVANI Consortium"/>
            <person name="Rosini R."/>
            <person name="Campisi E."/>
            <person name="De Chiara M."/>
            <person name="Tettelin H."/>
            <person name="Rinaudo D."/>
            <person name="Toniolo C."/>
            <person name="Metruccio M."/>
            <person name="Guidotti S."/>
            <person name="Sorensen U.B."/>
            <person name="Kilian M."/>
            <person name="Ramirez M."/>
            <person name="Janulczyk R."/>
            <person name="Donati C."/>
            <person name="Grandi G."/>
            <person name="Margarit I."/>
        </authorList>
    </citation>
    <scope>NUCLEOTIDE SEQUENCE [LARGE SCALE GENOMIC DNA]</scope>
    <source>
        <strain evidence="6 9">ES-PW-063</strain>
    </source>
</reference>
<dbReference type="EMBL" id="MAWT01000045">
    <property type="protein sequence ID" value="OCM70547.1"/>
    <property type="molecule type" value="Genomic_DNA"/>
</dbReference>
<dbReference type="SMART" id="SM00487">
    <property type="entry name" value="DEXDc"/>
    <property type="match status" value="1"/>
</dbReference>
<evidence type="ECO:0000313" key="6">
    <source>
        <dbReference type="EMBL" id="KLJ31815.1"/>
    </source>
</evidence>
<reference evidence="7 10" key="2">
    <citation type="journal article" date="2016" name="Sci. Rep.">
        <title>Serotype IV Streptococcus agalactiae ST-452 has arisen from large genomic recombination events between CC23 and the hypervirulent CC17 lineages.</title>
        <authorList>
            <person name="Campisi E."/>
            <person name="Rinaudo C.D."/>
            <person name="Donati C."/>
            <person name="Barucco M."/>
            <person name="Torricelli G."/>
            <person name="Edwards M.S."/>
            <person name="Baker C.J."/>
            <person name="Margarit I."/>
            <person name="Rosini R."/>
        </authorList>
    </citation>
    <scope>NUCLEOTIDE SEQUENCE [LARGE SCALE GENOMIC DNA]</scope>
    <source>
        <strain evidence="7 10">CZ-PW-140</strain>
    </source>
</reference>
<keyword evidence="3" id="KW-0238">DNA-binding</keyword>
<dbReference type="InterPro" id="IPR027417">
    <property type="entry name" value="P-loop_NTPase"/>
</dbReference>
<dbReference type="SUPFAM" id="SSF52540">
    <property type="entry name" value="P-loop containing nucleoside triphosphate hydrolases"/>
    <property type="match status" value="1"/>
</dbReference>
<feature type="domain" description="Helicase ATP-binding" evidence="4">
    <location>
        <begin position="104"/>
        <end position="254"/>
    </location>
</feature>
<dbReference type="InterPro" id="IPR001650">
    <property type="entry name" value="Helicase_C-like"/>
</dbReference>
<dbReference type="CDD" id="cd17925">
    <property type="entry name" value="DEXDc_ComFA"/>
    <property type="match status" value="1"/>
</dbReference>
<dbReference type="GO" id="GO:0043138">
    <property type="term" value="F:3'-5' DNA helicase activity"/>
    <property type="evidence" value="ECO:0007669"/>
    <property type="project" value="TreeGrafter"/>
</dbReference>
<keyword evidence="7" id="KW-0347">Helicase</keyword>
<dbReference type="Proteomes" id="UP000256718">
    <property type="component" value="Unassembled WGS sequence"/>
</dbReference>
<dbReference type="InterPro" id="IPR014001">
    <property type="entry name" value="Helicase_ATP-bd"/>
</dbReference>
<evidence type="ECO:0000313" key="10">
    <source>
        <dbReference type="Proteomes" id="UP000093122"/>
    </source>
</evidence>
<dbReference type="EMBL" id="QHGZ01000170">
    <property type="protein sequence ID" value="RDY80423.1"/>
    <property type="molecule type" value="Genomic_DNA"/>
</dbReference>
<dbReference type="RefSeq" id="WP_000432961.1">
    <property type="nucleotide sequence ID" value="NZ_AP018935.1"/>
</dbReference>
<keyword evidence="2" id="KW-0067">ATP-binding</keyword>
<evidence type="ECO:0000256" key="3">
    <source>
        <dbReference type="ARBA" id="ARBA00023125"/>
    </source>
</evidence>
<dbReference type="KEGG" id="sage:EN72_02020"/>
<dbReference type="Proteomes" id="UP000035174">
    <property type="component" value="Unassembled WGS sequence"/>
</dbReference>
<organism evidence="6 9">
    <name type="scientific">Streptococcus agalactiae</name>
    <dbReference type="NCBI Taxonomy" id="1311"/>
    <lineage>
        <taxon>Bacteria</taxon>
        <taxon>Bacillati</taxon>
        <taxon>Bacillota</taxon>
        <taxon>Bacilli</taxon>
        <taxon>Lactobacillales</taxon>
        <taxon>Streptococcaceae</taxon>
        <taxon>Streptococcus</taxon>
    </lineage>
</organism>
<evidence type="ECO:0000256" key="1">
    <source>
        <dbReference type="ARBA" id="ARBA00022741"/>
    </source>
</evidence>
<proteinExistence type="predicted"/>
<dbReference type="GO" id="GO:0006302">
    <property type="term" value="P:double-strand break repair"/>
    <property type="evidence" value="ECO:0007669"/>
    <property type="project" value="TreeGrafter"/>
</dbReference>
<protein>
    <submittedName>
        <fullName evidence="6">Competence protein</fullName>
    </submittedName>
    <submittedName>
        <fullName evidence="7 8">Helicase</fullName>
    </submittedName>
</protein>
<evidence type="ECO:0000259" key="5">
    <source>
        <dbReference type="PROSITE" id="PS51194"/>
    </source>
</evidence>
<dbReference type="GO" id="GO:0006310">
    <property type="term" value="P:DNA recombination"/>
    <property type="evidence" value="ECO:0007669"/>
    <property type="project" value="TreeGrafter"/>
</dbReference>
<evidence type="ECO:0000313" key="7">
    <source>
        <dbReference type="EMBL" id="OCM70547.1"/>
    </source>
</evidence>
<evidence type="ECO:0000256" key="2">
    <source>
        <dbReference type="ARBA" id="ARBA00022840"/>
    </source>
</evidence>
<feature type="domain" description="Helicase C-terminal" evidence="5">
    <location>
        <begin position="286"/>
        <end position="429"/>
    </location>
</feature>
<keyword evidence="7" id="KW-0378">Hydrolase</keyword>
<dbReference type="Pfam" id="PF00271">
    <property type="entry name" value="Helicase_C"/>
    <property type="match status" value="1"/>
</dbReference>
<keyword evidence="1" id="KW-0547">Nucleotide-binding</keyword>
<dbReference type="PROSITE" id="PS51194">
    <property type="entry name" value="HELICASE_CTER"/>
    <property type="match status" value="1"/>
</dbReference>
<dbReference type="PANTHER" id="PTHR30580">
    <property type="entry name" value="PRIMOSOMAL PROTEIN N"/>
    <property type="match status" value="1"/>
</dbReference>
<dbReference type="GO" id="GO:0003677">
    <property type="term" value="F:DNA binding"/>
    <property type="evidence" value="ECO:0007669"/>
    <property type="project" value="UniProtKB-KW"/>
</dbReference>
<dbReference type="GO" id="GO:0005524">
    <property type="term" value="F:ATP binding"/>
    <property type="evidence" value="ECO:0007669"/>
    <property type="project" value="UniProtKB-KW"/>
</dbReference>
<evidence type="ECO:0000313" key="9">
    <source>
        <dbReference type="Proteomes" id="UP000035174"/>
    </source>
</evidence>
<gene>
    <name evidence="7" type="ORF">AX245_06440</name>
    <name evidence="8" type="ORF">C4618_08085</name>
    <name evidence="6" type="ORF">WA45_00185</name>
</gene>
<evidence type="ECO:0000313" key="11">
    <source>
        <dbReference type="Proteomes" id="UP000256718"/>
    </source>
</evidence>
<name>A0A0E1EFB9_STRAG</name>
<dbReference type="PROSITE" id="PS51192">
    <property type="entry name" value="HELICASE_ATP_BIND_1"/>
    <property type="match status" value="1"/>
</dbReference>
<comment type="caution">
    <text evidence="6">The sequence shown here is derived from an EMBL/GenBank/DDBJ whole genome shotgun (WGS) entry which is preliminary data.</text>
</comment>
<dbReference type="Pfam" id="PF00270">
    <property type="entry name" value="DEAD"/>
    <property type="match status" value="1"/>
</dbReference>
<dbReference type="EMBL" id="LCVB01000003">
    <property type="protein sequence ID" value="KLJ31815.1"/>
    <property type="molecule type" value="Genomic_DNA"/>
</dbReference>
<dbReference type="SMART" id="SM00490">
    <property type="entry name" value="HELICc"/>
    <property type="match status" value="1"/>
</dbReference>
<accession>A0A0E1EFB9</accession>
<dbReference type="AlphaFoldDB" id="A0A0E1EFB9"/>